<protein>
    <recommendedName>
        <fullName evidence="1">Rad50/SbcC-type AAA domain-containing protein</fullName>
    </recommendedName>
</protein>
<name>A0A0A6PFD3_9GAMM</name>
<dbReference type="Gene3D" id="3.40.50.300">
    <property type="entry name" value="P-loop containing nucleotide triphosphate hydrolases"/>
    <property type="match status" value="1"/>
</dbReference>
<dbReference type="GO" id="GO:0006302">
    <property type="term" value="P:double-strand break repair"/>
    <property type="evidence" value="ECO:0007669"/>
    <property type="project" value="InterPro"/>
</dbReference>
<dbReference type="AlphaFoldDB" id="A0A0A6PFD3"/>
<evidence type="ECO:0000259" key="1">
    <source>
        <dbReference type="Pfam" id="PF13476"/>
    </source>
</evidence>
<gene>
    <name evidence="2" type="ORF">PN36_01560</name>
</gene>
<dbReference type="EMBL" id="JSZA02000004">
    <property type="protein sequence ID" value="KHD09428.1"/>
    <property type="molecule type" value="Genomic_DNA"/>
</dbReference>
<keyword evidence="3" id="KW-1185">Reference proteome</keyword>
<dbReference type="InterPro" id="IPR038729">
    <property type="entry name" value="Rad50/SbcC_AAA"/>
</dbReference>
<dbReference type="InterPro" id="IPR027417">
    <property type="entry name" value="P-loop_NTPase"/>
</dbReference>
<dbReference type="GO" id="GO:0016887">
    <property type="term" value="F:ATP hydrolysis activity"/>
    <property type="evidence" value="ECO:0007669"/>
    <property type="project" value="InterPro"/>
</dbReference>
<proteinExistence type="predicted"/>
<evidence type="ECO:0000313" key="3">
    <source>
        <dbReference type="Proteomes" id="UP000030428"/>
    </source>
</evidence>
<evidence type="ECO:0000313" key="2">
    <source>
        <dbReference type="EMBL" id="KHD09428.1"/>
    </source>
</evidence>
<comment type="caution">
    <text evidence="2">The sequence shown here is derived from an EMBL/GenBank/DDBJ whole genome shotgun (WGS) entry which is preliminary data.</text>
</comment>
<sequence>MRLKIKGFHVIKSADIQFEGLTVIAGENDTGKSTVGKILFSEIRNSLLKTSPEKVNNIEFQMENEITHFPIFIDSPDFLSKFNYIKNTMALAQQYQLNFSLPNEVGDFVLRISQPLILTRHNKKFQLIKK</sequence>
<dbReference type="SUPFAM" id="SSF52540">
    <property type="entry name" value="P-loop containing nucleoside triphosphate hydrolases"/>
    <property type="match status" value="1"/>
</dbReference>
<accession>A0A0A6PFD3</accession>
<dbReference type="Pfam" id="PF13476">
    <property type="entry name" value="AAA_23"/>
    <property type="match status" value="1"/>
</dbReference>
<feature type="domain" description="Rad50/SbcC-type AAA" evidence="1">
    <location>
        <begin position="2"/>
        <end position="35"/>
    </location>
</feature>
<organism evidence="2 3">
    <name type="scientific">Candidatus Thiomargarita nelsonii</name>
    <dbReference type="NCBI Taxonomy" id="1003181"/>
    <lineage>
        <taxon>Bacteria</taxon>
        <taxon>Pseudomonadati</taxon>
        <taxon>Pseudomonadota</taxon>
        <taxon>Gammaproteobacteria</taxon>
        <taxon>Thiotrichales</taxon>
        <taxon>Thiotrichaceae</taxon>
        <taxon>Thiomargarita</taxon>
    </lineage>
</organism>
<dbReference type="Proteomes" id="UP000030428">
    <property type="component" value="Unassembled WGS sequence"/>
</dbReference>
<reference evidence="2 3" key="1">
    <citation type="journal article" date="2016" name="Front. Microbiol.">
        <title>Single-Cell (Meta-)Genomics of a Dimorphic Candidatus Thiomargarita nelsonii Reveals Genomic Plasticity.</title>
        <authorList>
            <person name="Flood B.E."/>
            <person name="Fliss P."/>
            <person name="Jones D.S."/>
            <person name="Dick G.J."/>
            <person name="Jain S."/>
            <person name="Kaster A.K."/>
            <person name="Winkel M."/>
            <person name="Mussmann M."/>
            <person name="Bailey J."/>
        </authorList>
    </citation>
    <scope>NUCLEOTIDE SEQUENCE [LARGE SCALE GENOMIC DNA]</scope>
    <source>
        <strain evidence="2">Hydrate Ridge</strain>
    </source>
</reference>